<organism evidence="1 2">
    <name type="scientific">Frischella japonica</name>
    <dbReference type="NCBI Taxonomy" id="2741544"/>
    <lineage>
        <taxon>Bacteria</taxon>
        <taxon>Pseudomonadati</taxon>
        <taxon>Pseudomonadota</taxon>
        <taxon>Gammaproteobacteria</taxon>
        <taxon>Orbales</taxon>
        <taxon>Orbaceae</taxon>
        <taxon>Frischella</taxon>
    </lineage>
</organism>
<dbReference type="Proteomes" id="UP000651208">
    <property type="component" value="Unassembled WGS sequence"/>
</dbReference>
<evidence type="ECO:0000313" key="1">
    <source>
        <dbReference type="EMBL" id="MBC9130222.1"/>
    </source>
</evidence>
<dbReference type="RefSeq" id="WP_187754660.1">
    <property type="nucleotide sequence ID" value="NZ_JABURY010000006.1"/>
</dbReference>
<protein>
    <submittedName>
        <fullName evidence="1">Uncharacterized protein</fullName>
    </submittedName>
</protein>
<proteinExistence type="predicted"/>
<name>A0ABR7QVG9_9GAMM</name>
<reference evidence="1 2" key="1">
    <citation type="submission" date="2020-06" db="EMBL/GenBank/DDBJ databases">
        <title>Frischella cerana isolated from Apis cerana gut homogenate.</title>
        <authorList>
            <person name="Wolter L.A."/>
            <person name="Suenami S."/>
            <person name="Miyazaki R."/>
        </authorList>
    </citation>
    <scope>NUCLEOTIDE SEQUENCE [LARGE SCALE GENOMIC DNA]</scope>
    <source>
        <strain evidence="1 2">Ac13</strain>
    </source>
</reference>
<accession>A0ABR7QVG9</accession>
<dbReference type="EMBL" id="JABURY010000006">
    <property type="protein sequence ID" value="MBC9130222.1"/>
    <property type="molecule type" value="Genomic_DNA"/>
</dbReference>
<comment type="caution">
    <text evidence="1">The sequence shown here is derived from an EMBL/GenBank/DDBJ whole genome shotgun (WGS) entry which is preliminary data.</text>
</comment>
<evidence type="ECO:0000313" key="2">
    <source>
        <dbReference type="Proteomes" id="UP000651208"/>
    </source>
</evidence>
<keyword evidence="2" id="KW-1185">Reference proteome</keyword>
<sequence length="114" mass="12051">MQVAGGILTLAVAGTIEGASFGTGTAVAIALGFIGSDNIAAGISRMLTDKEVTTLGEDVIAWSGLVPITELSNLLKSKLNHISNDIFTIDKQYNKEFNETNAQDFPDGFFITIL</sequence>
<gene>
    <name evidence="1" type="ORF">FcAc13_02735</name>
</gene>